<accession>A0A087TVI0</accession>
<name>A0A087TVI0_STEMI</name>
<evidence type="ECO:0000313" key="2">
    <source>
        <dbReference type="Proteomes" id="UP000054359"/>
    </source>
</evidence>
<dbReference type="Proteomes" id="UP000054359">
    <property type="component" value="Unassembled WGS sequence"/>
</dbReference>
<reference evidence="1 2" key="1">
    <citation type="submission" date="2013-11" db="EMBL/GenBank/DDBJ databases">
        <title>Genome sequencing of Stegodyphus mimosarum.</title>
        <authorList>
            <person name="Bechsgaard J."/>
        </authorList>
    </citation>
    <scope>NUCLEOTIDE SEQUENCE [LARGE SCALE GENOMIC DNA]</scope>
</reference>
<keyword evidence="2" id="KW-1185">Reference proteome</keyword>
<dbReference type="EMBL" id="KK116934">
    <property type="protein sequence ID" value="KFM69119.1"/>
    <property type="molecule type" value="Genomic_DNA"/>
</dbReference>
<proteinExistence type="predicted"/>
<evidence type="ECO:0000313" key="1">
    <source>
        <dbReference type="EMBL" id="KFM69119.1"/>
    </source>
</evidence>
<organism evidence="1 2">
    <name type="scientific">Stegodyphus mimosarum</name>
    <name type="common">African social velvet spider</name>
    <dbReference type="NCBI Taxonomy" id="407821"/>
    <lineage>
        <taxon>Eukaryota</taxon>
        <taxon>Metazoa</taxon>
        <taxon>Ecdysozoa</taxon>
        <taxon>Arthropoda</taxon>
        <taxon>Chelicerata</taxon>
        <taxon>Arachnida</taxon>
        <taxon>Araneae</taxon>
        <taxon>Araneomorphae</taxon>
        <taxon>Entelegynae</taxon>
        <taxon>Eresoidea</taxon>
        <taxon>Eresidae</taxon>
        <taxon>Stegodyphus</taxon>
    </lineage>
</organism>
<protein>
    <submittedName>
        <fullName evidence="1">Uncharacterized protein</fullName>
    </submittedName>
</protein>
<sequence length="38" mass="4304">MDCPTFLLDLKDTSRRASPDFCLPFTPKCLRGQASFQP</sequence>
<feature type="non-terminal residue" evidence="1">
    <location>
        <position position="38"/>
    </location>
</feature>
<gene>
    <name evidence="1" type="ORF">X975_05592</name>
</gene>
<dbReference type="AlphaFoldDB" id="A0A087TVI0"/>